<accession>A0A9J5Y9Q4</accession>
<name>A0A9J5Y9Q4_SOLCO</name>
<evidence type="ECO:0000313" key="1">
    <source>
        <dbReference type="EMBL" id="KAG5597081.1"/>
    </source>
</evidence>
<dbReference type="Proteomes" id="UP000824120">
    <property type="component" value="Chromosome 7"/>
</dbReference>
<organism evidence="1 2">
    <name type="scientific">Solanum commersonii</name>
    <name type="common">Commerson's wild potato</name>
    <name type="synonym">Commerson's nightshade</name>
    <dbReference type="NCBI Taxonomy" id="4109"/>
    <lineage>
        <taxon>Eukaryota</taxon>
        <taxon>Viridiplantae</taxon>
        <taxon>Streptophyta</taxon>
        <taxon>Embryophyta</taxon>
        <taxon>Tracheophyta</taxon>
        <taxon>Spermatophyta</taxon>
        <taxon>Magnoliopsida</taxon>
        <taxon>eudicotyledons</taxon>
        <taxon>Gunneridae</taxon>
        <taxon>Pentapetalae</taxon>
        <taxon>asterids</taxon>
        <taxon>lamiids</taxon>
        <taxon>Solanales</taxon>
        <taxon>Solanaceae</taxon>
        <taxon>Solanoideae</taxon>
        <taxon>Solaneae</taxon>
        <taxon>Solanum</taxon>
    </lineage>
</organism>
<sequence>MEKLGGLPAQYNETKDFIHCINTCQLADLGFKGSICLGNQALQNLFPNLEVEHLTKQGSDHSPLILQPIRRQANQENIQIFELLGGIATLEEVVQVHEKEFETHPMNTNREKLQEGTSKSNQVLYSGRKFLETKAEMQWFADGDRNTKFFHTYVSGKRRRLKSQRIQDDRGVWLDSEEDIAQEAIRFYTDQIISILVLRC</sequence>
<reference evidence="1 2" key="1">
    <citation type="submission" date="2020-09" db="EMBL/GenBank/DDBJ databases">
        <title>De no assembly of potato wild relative species, Solanum commersonii.</title>
        <authorList>
            <person name="Cho K."/>
        </authorList>
    </citation>
    <scope>NUCLEOTIDE SEQUENCE [LARGE SCALE GENOMIC DNA]</scope>
    <source>
        <strain evidence="1">LZ3.2</strain>
        <tissue evidence="1">Leaf</tissue>
    </source>
</reference>
<comment type="caution">
    <text evidence="1">The sequence shown here is derived from an EMBL/GenBank/DDBJ whole genome shotgun (WGS) entry which is preliminary data.</text>
</comment>
<gene>
    <name evidence="1" type="ORF">H5410_038313</name>
</gene>
<proteinExistence type="predicted"/>
<keyword evidence="2" id="KW-1185">Reference proteome</keyword>
<dbReference type="PANTHER" id="PTHR33710">
    <property type="entry name" value="BNAC02G09200D PROTEIN"/>
    <property type="match status" value="1"/>
</dbReference>
<protein>
    <submittedName>
        <fullName evidence="1">Uncharacterized protein</fullName>
    </submittedName>
</protein>
<dbReference type="PANTHER" id="PTHR33710:SF23">
    <property type="entry name" value="NON-LTR RETROELEMENT REVERSE TRANSCRIPTASE"/>
    <property type="match status" value="1"/>
</dbReference>
<evidence type="ECO:0000313" key="2">
    <source>
        <dbReference type="Proteomes" id="UP000824120"/>
    </source>
</evidence>
<dbReference type="EMBL" id="JACXVP010000007">
    <property type="protein sequence ID" value="KAG5597081.1"/>
    <property type="molecule type" value="Genomic_DNA"/>
</dbReference>
<dbReference type="AlphaFoldDB" id="A0A9J5Y9Q4"/>
<dbReference type="OrthoDB" id="1304107at2759"/>